<dbReference type="SUPFAM" id="SSF109604">
    <property type="entry name" value="HD-domain/PDEase-like"/>
    <property type="match status" value="1"/>
</dbReference>
<evidence type="ECO:0000313" key="3">
    <source>
        <dbReference type="EMBL" id="OXM14088.1"/>
    </source>
</evidence>
<dbReference type="InterPro" id="IPR037522">
    <property type="entry name" value="HD_GYP_dom"/>
</dbReference>
<organism evidence="3 4">
    <name type="scientific">Paenibacillus herberti</name>
    <dbReference type="NCBI Taxonomy" id="1619309"/>
    <lineage>
        <taxon>Bacteria</taxon>
        <taxon>Bacillati</taxon>
        <taxon>Bacillota</taxon>
        <taxon>Bacilli</taxon>
        <taxon>Bacillales</taxon>
        <taxon>Paenibacillaceae</taxon>
        <taxon>Paenibacillus</taxon>
    </lineage>
</organism>
<dbReference type="RefSeq" id="WP_089524911.1">
    <property type="nucleotide sequence ID" value="NZ_NMUQ01000002.1"/>
</dbReference>
<dbReference type="CDD" id="cd00077">
    <property type="entry name" value="HDc"/>
    <property type="match status" value="1"/>
</dbReference>
<dbReference type="PROSITE" id="PS51832">
    <property type="entry name" value="HD_GYP"/>
    <property type="match status" value="1"/>
</dbReference>
<keyword evidence="3" id="KW-0378">Hydrolase</keyword>
<evidence type="ECO:0000256" key="1">
    <source>
        <dbReference type="SAM" id="Phobius"/>
    </source>
</evidence>
<feature type="transmembrane region" description="Helical" evidence="1">
    <location>
        <begin position="103"/>
        <end position="121"/>
    </location>
</feature>
<sequence length="485" mass="53630">MRRPAARALSVLFLILLLPLGLFQSMRMTEGLNPYLQSPVMHFYMVSTVAFLALVLASALGYAGIRLRNLGISFLSLAFISMTGLLMLHGLATPGFITNHSGIQGVSSQLGVLTASVWIWVSSLPSARGLAVRMGEMQRWLVPIYTVGLATFLGLSLIYPHMLHEWPLGLQGVRPILTLLVLSMLAHATANYWKDYKTAGMPLQLAIMYGCSWLAAGQIVMVSGEPWKLSWWMYHILLLFSLLTVMGGLMRQLAGSGASLTGALRALFRSSPQEWLQKCISPSVQELILATEQKDDYTAGHNYRVALYALKLGERMGLAPAELLAVGQGAIIHDVGKLYVPELILKKPGALTAEERSIVELHPIRGYELCRNLGFMREELSIIRSHHERWDGCGYPDQMKGEQIPLLARITAVADVYDALTSQRAYRQAMTHQAAIEFISAQSNRHFDPACVAAWLQLAREEPDFFVKMAEEAVLPIRPGHPLPG</sequence>
<keyword evidence="1" id="KW-1133">Transmembrane helix</keyword>
<dbReference type="InterPro" id="IPR052020">
    <property type="entry name" value="Cyclic_di-GMP/3'3'-cGAMP_PDE"/>
</dbReference>
<keyword evidence="4" id="KW-1185">Reference proteome</keyword>
<keyword evidence="1" id="KW-0812">Transmembrane</keyword>
<accession>A0A229NW50</accession>
<name>A0A229NW50_9BACL</name>
<dbReference type="InterPro" id="IPR003607">
    <property type="entry name" value="HD/PDEase_dom"/>
</dbReference>
<dbReference type="OrthoDB" id="9759601at2"/>
<comment type="caution">
    <text evidence="3">The sequence shown here is derived from an EMBL/GenBank/DDBJ whole genome shotgun (WGS) entry which is preliminary data.</text>
</comment>
<feature type="transmembrane region" description="Helical" evidence="1">
    <location>
        <begin position="172"/>
        <end position="193"/>
    </location>
</feature>
<dbReference type="PANTHER" id="PTHR45228">
    <property type="entry name" value="CYCLIC DI-GMP PHOSPHODIESTERASE TM_0186-RELATED"/>
    <property type="match status" value="1"/>
</dbReference>
<dbReference type="Gene3D" id="1.10.3210.10">
    <property type="entry name" value="Hypothetical protein af1432"/>
    <property type="match status" value="1"/>
</dbReference>
<feature type="transmembrane region" description="Helical" evidence="1">
    <location>
        <begin position="229"/>
        <end position="250"/>
    </location>
</feature>
<dbReference type="Proteomes" id="UP000215145">
    <property type="component" value="Unassembled WGS sequence"/>
</dbReference>
<feature type="transmembrane region" description="Helical" evidence="1">
    <location>
        <begin position="41"/>
        <end position="63"/>
    </location>
</feature>
<dbReference type="AlphaFoldDB" id="A0A229NW50"/>
<dbReference type="Pfam" id="PF13487">
    <property type="entry name" value="HD_5"/>
    <property type="match status" value="1"/>
</dbReference>
<proteinExistence type="predicted"/>
<protein>
    <submittedName>
        <fullName evidence="3">Phosphohydrolase</fullName>
    </submittedName>
</protein>
<feature type="transmembrane region" description="Helical" evidence="1">
    <location>
        <begin position="70"/>
        <end position="91"/>
    </location>
</feature>
<feature type="domain" description="HD-GYP" evidence="2">
    <location>
        <begin position="276"/>
        <end position="471"/>
    </location>
</feature>
<gene>
    <name evidence="3" type="ORF">CGZ75_13960</name>
</gene>
<dbReference type="SMART" id="SM00471">
    <property type="entry name" value="HDc"/>
    <property type="match status" value="1"/>
</dbReference>
<dbReference type="EMBL" id="NMUQ01000002">
    <property type="protein sequence ID" value="OXM14088.1"/>
    <property type="molecule type" value="Genomic_DNA"/>
</dbReference>
<reference evidence="3 4" key="1">
    <citation type="submission" date="2017-07" db="EMBL/GenBank/DDBJ databases">
        <title>Paenibacillus herberti R33 genome sequencing and assembly.</title>
        <authorList>
            <person name="Su W."/>
        </authorList>
    </citation>
    <scope>NUCLEOTIDE SEQUENCE [LARGE SCALE GENOMIC DNA]</scope>
    <source>
        <strain evidence="3 4">R33</strain>
    </source>
</reference>
<evidence type="ECO:0000259" key="2">
    <source>
        <dbReference type="PROSITE" id="PS51832"/>
    </source>
</evidence>
<feature type="transmembrane region" description="Helical" evidence="1">
    <location>
        <begin position="142"/>
        <end position="160"/>
    </location>
</feature>
<keyword evidence="1" id="KW-0472">Membrane</keyword>
<dbReference type="PANTHER" id="PTHR45228:SF4">
    <property type="entry name" value="LIPOPROTEIN"/>
    <property type="match status" value="1"/>
</dbReference>
<feature type="transmembrane region" description="Helical" evidence="1">
    <location>
        <begin position="205"/>
        <end position="223"/>
    </location>
</feature>
<dbReference type="GO" id="GO:0016787">
    <property type="term" value="F:hydrolase activity"/>
    <property type="evidence" value="ECO:0007669"/>
    <property type="project" value="UniProtKB-KW"/>
</dbReference>
<evidence type="ECO:0000313" key="4">
    <source>
        <dbReference type="Proteomes" id="UP000215145"/>
    </source>
</evidence>